<dbReference type="InterPro" id="IPR011600">
    <property type="entry name" value="Pept_C14_caspase"/>
</dbReference>
<dbReference type="PRINTS" id="PR00376">
    <property type="entry name" value="IL1BCENZYME"/>
</dbReference>
<evidence type="ECO:0000259" key="5">
    <source>
        <dbReference type="PROSITE" id="PS50208"/>
    </source>
</evidence>
<evidence type="ECO:0008006" key="8">
    <source>
        <dbReference type="Google" id="ProtNLM"/>
    </source>
</evidence>
<dbReference type="GO" id="GO:0006508">
    <property type="term" value="P:proteolysis"/>
    <property type="evidence" value="ECO:0007669"/>
    <property type="project" value="InterPro"/>
</dbReference>
<dbReference type="SMART" id="SM00115">
    <property type="entry name" value="CASc"/>
    <property type="match status" value="1"/>
</dbReference>
<dbReference type="InterPro" id="IPR002398">
    <property type="entry name" value="Pept_C14"/>
</dbReference>
<dbReference type="PROSITE" id="PS50207">
    <property type="entry name" value="CASPASE_P10"/>
    <property type="match status" value="1"/>
</dbReference>
<dbReference type="Gene3D" id="3.30.70.1470">
    <property type="entry name" value="Caspase-like"/>
    <property type="match status" value="1"/>
</dbReference>
<accession>A0AAN7P4T9</accession>
<dbReference type="EMBL" id="JARPUR010000005">
    <property type="protein sequence ID" value="KAK4875468.1"/>
    <property type="molecule type" value="Genomic_DNA"/>
</dbReference>
<dbReference type="Gene3D" id="3.40.50.1460">
    <property type="match status" value="1"/>
</dbReference>
<keyword evidence="7" id="KW-1185">Reference proteome</keyword>
<evidence type="ECO:0000256" key="1">
    <source>
        <dbReference type="ARBA" id="ARBA00010134"/>
    </source>
</evidence>
<dbReference type="PANTHER" id="PTHR47901:SF3">
    <property type="entry name" value="CASPASE-1"/>
    <property type="match status" value="1"/>
</dbReference>
<dbReference type="GO" id="GO:0097169">
    <property type="term" value="C:AIM2 inflammasome complex"/>
    <property type="evidence" value="ECO:0007669"/>
    <property type="project" value="TreeGrafter"/>
</dbReference>
<dbReference type="SUPFAM" id="SSF52129">
    <property type="entry name" value="Caspase-like"/>
    <property type="match status" value="1"/>
</dbReference>
<evidence type="ECO:0000256" key="2">
    <source>
        <dbReference type="RuleBase" id="RU003971"/>
    </source>
</evidence>
<evidence type="ECO:0000313" key="6">
    <source>
        <dbReference type="EMBL" id="KAK4875468.1"/>
    </source>
</evidence>
<dbReference type="InterPro" id="IPR015917">
    <property type="entry name" value="Pept_C14A"/>
</dbReference>
<gene>
    <name evidence="6" type="ORF">RN001_011890</name>
</gene>
<dbReference type="AlphaFoldDB" id="A0AAN7P4T9"/>
<name>A0AAN7P4T9_9COLE</name>
<comment type="caution">
    <text evidence="6">The sequence shown here is derived from an EMBL/GenBank/DDBJ whole genome shotgun (WGS) entry which is preliminary data.</text>
</comment>
<organism evidence="6 7">
    <name type="scientific">Aquatica leii</name>
    <dbReference type="NCBI Taxonomy" id="1421715"/>
    <lineage>
        <taxon>Eukaryota</taxon>
        <taxon>Metazoa</taxon>
        <taxon>Ecdysozoa</taxon>
        <taxon>Arthropoda</taxon>
        <taxon>Hexapoda</taxon>
        <taxon>Insecta</taxon>
        <taxon>Pterygota</taxon>
        <taxon>Neoptera</taxon>
        <taxon>Endopterygota</taxon>
        <taxon>Coleoptera</taxon>
        <taxon>Polyphaga</taxon>
        <taxon>Elateriformia</taxon>
        <taxon>Elateroidea</taxon>
        <taxon>Lampyridae</taxon>
        <taxon>Luciolinae</taxon>
        <taxon>Aquatica</taxon>
    </lineage>
</organism>
<feature type="compositionally biased region" description="Polar residues" evidence="3">
    <location>
        <begin position="22"/>
        <end position="56"/>
    </location>
</feature>
<proteinExistence type="inferred from homology"/>
<evidence type="ECO:0000259" key="4">
    <source>
        <dbReference type="PROSITE" id="PS50207"/>
    </source>
</evidence>
<dbReference type="GO" id="GO:0072559">
    <property type="term" value="C:NLRP3 inflammasome complex"/>
    <property type="evidence" value="ECO:0007669"/>
    <property type="project" value="TreeGrafter"/>
</dbReference>
<feature type="compositionally biased region" description="Low complexity" evidence="3">
    <location>
        <begin position="57"/>
        <end position="70"/>
    </location>
</feature>
<dbReference type="Pfam" id="PF00656">
    <property type="entry name" value="Peptidase_C14"/>
    <property type="match status" value="1"/>
</dbReference>
<feature type="region of interest" description="Disordered" evidence="3">
    <location>
        <begin position="1"/>
        <end position="70"/>
    </location>
</feature>
<dbReference type="GO" id="GO:0004197">
    <property type="term" value="F:cysteine-type endopeptidase activity"/>
    <property type="evidence" value="ECO:0007669"/>
    <property type="project" value="InterPro"/>
</dbReference>
<dbReference type="InterPro" id="IPR001309">
    <property type="entry name" value="Pept_C14_p20"/>
</dbReference>
<evidence type="ECO:0000313" key="7">
    <source>
        <dbReference type="Proteomes" id="UP001353858"/>
    </source>
</evidence>
<dbReference type="GO" id="GO:0072557">
    <property type="term" value="C:IPAF inflammasome complex"/>
    <property type="evidence" value="ECO:0007669"/>
    <property type="project" value="TreeGrafter"/>
</dbReference>
<feature type="compositionally biased region" description="Basic and acidic residues" evidence="3">
    <location>
        <begin position="1"/>
        <end position="18"/>
    </location>
</feature>
<dbReference type="InterPro" id="IPR002138">
    <property type="entry name" value="Pept_C14_p10"/>
</dbReference>
<dbReference type="PANTHER" id="PTHR47901">
    <property type="entry name" value="CASPASE RECRUITMENT DOMAIN-CONTAINING PROTEIN 18"/>
    <property type="match status" value="1"/>
</dbReference>
<dbReference type="InterPro" id="IPR029030">
    <property type="entry name" value="Caspase-like_dom_sf"/>
</dbReference>
<feature type="domain" description="Caspase family p10" evidence="4">
    <location>
        <begin position="308"/>
        <end position="388"/>
    </location>
</feature>
<reference evidence="7" key="1">
    <citation type="submission" date="2023-01" db="EMBL/GenBank/DDBJ databases">
        <title>Key to firefly adult light organ development and bioluminescence: homeobox transcription factors regulate luciferase expression and transportation to peroxisome.</title>
        <authorList>
            <person name="Fu X."/>
        </authorList>
    </citation>
    <scope>NUCLEOTIDE SEQUENCE [LARGE SCALE GENOMIC DNA]</scope>
</reference>
<evidence type="ECO:0000256" key="3">
    <source>
        <dbReference type="SAM" id="MobiDB-lite"/>
    </source>
</evidence>
<dbReference type="PROSITE" id="PS50208">
    <property type="entry name" value="CASPASE_P20"/>
    <property type="match status" value="1"/>
</dbReference>
<protein>
    <recommendedName>
        <fullName evidence="8">Caspase-3</fullName>
    </recommendedName>
</protein>
<sequence length="392" mass="44116">MFGFKKETKTESKKENVKKSQKSILTSASDGNIVTSSTSMYRQMSTSSHSEITSVESTSTQSLPLQSTSTNTDFSRIMTDATPFAFQPLGPSIIRRSARQAMPPPMIRSQPLRSSASRITSPYNTVNAIDPELKKKVHIKVTKSIRFMDVSRSIVPIYKTRSRNRGYLLLINNIKFFNESERVGAEIDEENLADLFNGLGFKIKKYRNLTKSRLQEKVTKFRTNRTLGIYDIVTVIVMSHGTGTDNGDNTQVVCSDGELLDTTWIINQFDSNVCSQLMGKPKIFIFQCCRGNNINSVQHDSVPITPRVQSDMLIAYSTIPGFLSHRDPKTGTWYIQAICKVFMEHAHAEDVESLLKIVDNKLSSLVAGSSRQTSSFENRGFKTCYLHPQLYE</sequence>
<dbReference type="Proteomes" id="UP001353858">
    <property type="component" value="Unassembled WGS sequence"/>
</dbReference>
<feature type="domain" description="Caspase family p20" evidence="5">
    <location>
        <begin position="164"/>
        <end position="293"/>
    </location>
</feature>
<comment type="similarity">
    <text evidence="1 2">Belongs to the peptidase C14A family.</text>
</comment>